<name>A0A2G6MSZ2_9BACT</name>
<evidence type="ECO:0000313" key="2">
    <source>
        <dbReference type="EMBL" id="PIE62709.1"/>
    </source>
</evidence>
<gene>
    <name evidence="2" type="ORF">CSA25_03880</name>
</gene>
<accession>A0A2G6MSZ2</accession>
<dbReference type="Pfam" id="PF12697">
    <property type="entry name" value="Abhydrolase_6"/>
    <property type="match status" value="1"/>
</dbReference>
<proteinExistence type="predicted"/>
<dbReference type="PROSITE" id="PS51257">
    <property type="entry name" value="PROKAR_LIPOPROTEIN"/>
    <property type="match status" value="1"/>
</dbReference>
<protein>
    <submittedName>
        <fullName evidence="2">Esterase</fullName>
    </submittedName>
</protein>
<dbReference type="InterPro" id="IPR000073">
    <property type="entry name" value="AB_hydrolase_1"/>
</dbReference>
<dbReference type="EMBL" id="PDTI01000033">
    <property type="protein sequence ID" value="PIE62709.1"/>
    <property type="molecule type" value="Genomic_DNA"/>
</dbReference>
<dbReference type="Proteomes" id="UP000231203">
    <property type="component" value="Unassembled WGS sequence"/>
</dbReference>
<evidence type="ECO:0000313" key="3">
    <source>
        <dbReference type="Proteomes" id="UP000231203"/>
    </source>
</evidence>
<reference evidence="2 3" key="1">
    <citation type="submission" date="2017-10" db="EMBL/GenBank/DDBJ databases">
        <title>Novel microbial diversity and functional potential in the marine mammal oral microbiome.</title>
        <authorList>
            <person name="Dudek N.K."/>
            <person name="Sun C.L."/>
            <person name="Burstein D."/>
            <person name="Kantor R.S."/>
            <person name="Aliaga Goltsman D.S."/>
            <person name="Bik E.M."/>
            <person name="Thomas B.C."/>
            <person name="Banfield J.F."/>
            <person name="Relman D.A."/>
        </authorList>
    </citation>
    <scope>NUCLEOTIDE SEQUENCE [LARGE SCALE GENOMIC DNA]</scope>
    <source>
        <strain evidence="2">DOLJORAL78_47_202</strain>
    </source>
</reference>
<feature type="domain" description="AB hydrolase-1" evidence="1">
    <location>
        <begin position="104"/>
        <end position="271"/>
    </location>
</feature>
<sequence>MLKSKINGFFVFFLFLLISCTPKPSFLKPSDSPAGVPLDLDLPFSQYVQESRKNIEQILNELRFANGDSPYLGAYPAAQVAQMRGPFELLPENGSTGPGKGKGFLLIHGLTDSPYLMRSIADSLHQAYPNGTIRAVLLPGHGTVAGDSLDMKHTEWMAITDYGVRSFEKMGSISDLYLVGFSTGTALAIRHVQDTPKSPKIKGLILISTAVKARSGAAFLGPYLRGVKDWLATFEERDAARYESFSVNAGAEFYLLTKNIMNSKPPIDVPVLMAVSADDATIDANAARQFFCDRVTAPRRSLIWYASRHAGHNIDPPCKDIKEVKPFPVERQFQGTSYRFANYAHTALSMSPADPHYGVNGKYHQCKAYDTPPDMADFNKCQKGSAKTIFGEKDIASKAARKALDYDYWRRGTFNPDYPRLERAIICFVAGDTCDLRRAVDDGS</sequence>
<comment type="caution">
    <text evidence="2">The sequence shown here is derived from an EMBL/GenBank/DDBJ whole genome shotgun (WGS) entry which is preliminary data.</text>
</comment>
<organism evidence="2 3">
    <name type="scientific">Desulfobacter postgatei</name>
    <dbReference type="NCBI Taxonomy" id="2293"/>
    <lineage>
        <taxon>Bacteria</taxon>
        <taxon>Pseudomonadati</taxon>
        <taxon>Thermodesulfobacteriota</taxon>
        <taxon>Desulfobacteria</taxon>
        <taxon>Desulfobacterales</taxon>
        <taxon>Desulfobacteraceae</taxon>
        <taxon>Desulfobacter</taxon>
    </lineage>
</organism>
<dbReference type="InterPro" id="IPR029058">
    <property type="entry name" value="AB_hydrolase_fold"/>
</dbReference>
<dbReference type="AlphaFoldDB" id="A0A2G6MSZ2"/>
<dbReference type="SUPFAM" id="SSF53474">
    <property type="entry name" value="alpha/beta-Hydrolases"/>
    <property type="match status" value="1"/>
</dbReference>
<dbReference type="Gene3D" id="3.40.50.1820">
    <property type="entry name" value="alpha/beta hydrolase"/>
    <property type="match status" value="1"/>
</dbReference>
<evidence type="ECO:0000259" key="1">
    <source>
        <dbReference type="Pfam" id="PF12697"/>
    </source>
</evidence>